<evidence type="ECO:0000259" key="6">
    <source>
        <dbReference type="PROSITE" id="PS51401"/>
    </source>
</evidence>
<dbReference type="InterPro" id="IPR007052">
    <property type="entry name" value="CS_dom"/>
</dbReference>
<feature type="region of interest" description="Disordered" evidence="4">
    <location>
        <begin position="417"/>
        <end position="450"/>
    </location>
</feature>
<accession>A0AAV4XP82</accession>
<organism evidence="7 8">
    <name type="scientific">Caerostris extrusa</name>
    <name type="common">Bark spider</name>
    <name type="synonym">Caerostris bankana</name>
    <dbReference type="NCBI Taxonomy" id="172846"/>
    <lineage>
        <taxon>Eukaryota</taxon>
        <taxon>Metazoa</taxon>
        <taxon>Ecdysozoa</taxon>
        <taxon>Arthropoda</taxon>
        <taxon>Chelicerata</taxon>
        <taxon>Arachnida</taxon>
        <taxon>Araneae</taxon>
        <taxon>Araneomorphae</taxon>
        <taxon>Entelegynae</taxon>
        <taxon>Araneoidea</taxon>
        <taxon>Araneidae</taxon>
        <taxon>Caerostris</taxon>
    </lineage>
</organism>
<feature type="domain" description="CHORD" evidence="6">
    <location>
        <begin position="497"/>
        <end position="556"/>
    </location>
</feature>
<dbReference type="GO" id="GO:0046872">
    <property type="term" value="F:metal ion binding"/>
    <property type="evidence" value="ECO:0007669"/>
    <property type="project" value="UniProtKB-KW"/>
</dbReference>
<feature type="region of interest" description="Disordered" evidence="4">
    <location>
        <begin position="1"/>
        <end position="31"/>
    </location>
</feature>
<dbReference type="Gene3D" id="2.60.40.790">
    <property type="match status" value="1"/>
</dbReference>
<dbReference type="SUPFAM" id="SSF49764">
    <property type="entry name" value="HSP20-like chaperones"/>
    <property type="match status" value="1"/>
</dbReference>
<dbReference type="PANTHER" id="PTHR46983">
    <property type="entry name" value="CYSTEINE AND HISTIDINE-RICH DOMAIN-CONTAINING PROTEIN 1"/>
    <property type="match status" value="1"/>
</dbReference>
<dbReference type="Proteomes" id="UP001054945">
    <property type="component" value="Unassembled WGS sequence"/>
</dbReference>
<comment type="caution">
    <text evidence="7">The sequence shown here is derived from an EMBL/GenBank/DDBJ whole genome shotgun (WGS) entry which is preliminary data.</text>
</comment>
<evidence type="ECO:0000256" key="1">
    <source>
        <dbReference type="ARBA" id="ARBA00022723"/>
    </source>
</evidence>
<sequence>MPRRPLTDAERLESKKRKQEACRKYAKSEKGKALNLKNKKKHLSIPEYREHINKLRRLAYQAKKRQLHVDKESNECQRPKLGVEMLNMTECQNRWPDSFPAFIPRTTKNKMAADFAESIYDIPENTSSFESVPLVNPDWLPESRQDVAKQGSASDDASNTNSPVIKLEVDIDDGSQNDALCPADGSGYGCIIPSSVCEVVTDTQQSHIQRCRTPTERRDIGTEFEFSDSSDEYPIEMFFKSMGATVKTFPPHLMVIAKLKVAKIIADLELQAMAEMGVDNTGFCGSNRSKWFTSDGLDHHQEIFPVPDSSRLVFIFWLHCEVKCFALFALFLLAKLGIIGTKSISIKMSENGKLLCYNRSCGQMFDPESNKEDSCLHHPGLPVFHDAYKIWSCCNKKTTDFTEFLNIKGCSRAYHSNVKPPEPEKPANKENNREVPSYPKPLQQKEALPRPDINEPLQRLSHIIGSSLKSMLEKMQKEITLEPIEVDSSIVQLNTPCQNKGCQVAYKGEQSNAETCLYHSGVPVFHEGMKYWSCCIKRTTDFNSFLEQVGCTTGKHKWHKEKNIENKINCRFDWHQTGSSVIISIYSKYSLPDLSYVESNAVKLLVHITFGKHKEVFEEEFVLFGIIDPSASSVTYLGSKVEIKLKKVEPICWTNLRLKKDILSLGSMSLEEK</sequence>
<feature type="compositionally biased region" description="Basic and acidic residues" evidence="4">
    <location>
        <begin position="421"/>
        <end position="433"/>
    </location>
</feature>
<dbReference type="AlphaFoldDB" id="A0AAV4XP82"/>
<dbReference type="PANTHER" id="PTHR46983:SF3">
    <property type="entry name" value="CHPADIPLOID STATE MAINTENANCE PROTEIN CHPA"/>
    <property type="match status" value="1"/>
</dbReference>
<dbReference type="Gene3D" id="4.10.1130.20">
    <property type="match status" value="2"/>
</dbReference>
<evidence type="ECO:0000313" key="7">
    <source>
        <dbReference type="EMBL" id="GIY96489.1"/>
    </source>
</evidence>
<keyword evidence="3" id="KW-0862">Zinc</keyword>
<keyword evidence="8" id="KW-1185">Reference proteome</keyword>
<evidence type="ECO:0000256" key="3">
    <source>
        <dbReference type="ARBA" id="ARBA00022833"/>
    </source>
</evidence>
<dbReference type="InterPro" id="IPR039790">
    <property type="entry name" value="CHRD1"/>
</dbReference>
<feature type="domain" description="CHORD" evidence="6">
    <location>
        <begin position="356"/>
        <end position="415"/>
    </location>
</feature>
<dbReference type="EMBL" id="BPLR01018054">
    <property type="protein sequence ID" value="GIY96489.1"/>
    <property type="molecule type" value="Genomic_DNA"/>
</dbReference>
<keyword evidence="2" id="KW-0677">Repeat</keyword>
<gene>
    <name evidence="7" type="primary">chordc1</name>
    <name evidence="7" type="ORF">CEXT_607961</name>
</gene>
<dbReference type="PROSITE" id="PS51401">
    <property type="entry name" value="CHORD"/>
    <property type="match status" value="2"/>
</dbReference>
<reference evidence="7 8" key="1">
    <citation type="submission" date="2021-06" db="EMBL/GenBank/DDBJ databases">
        <title>Caerostris extrusa draft genome.</title>
        <authorList>
            <person name="Kono N."/>
            <person name="Arakawa K."/>
        </authorList>
    </citation>
    <scope>NUCLEOTIDE SEQUENCE [LARGE SCALE GENOMIC DNA]</scope>
</reference>
<evidence type="ECO:0000259" key="5">
    <source>
        <dbReference type="PROSITE" id="PS51203"/>
    </source>
</evidence>
<feature type="domain" description="CS" evidence="5">
    <location>
        <begin position="567"/>
        <end position="657"/>
    </location>
</feature>
<name>A0AAV4XP82_CAEEX</name>
<protein>
    <submittedName>
        <fullName evidence="7">Cysteine and histidine-rich domain-containing protein 1</fullName>
    </submittedName>
</protein>
<evidence type="ECO:0000313" key="8">
    <source>
        <dbReference type="Proteomes" id="UP001054945"/>
    </source>
</evidence>
<evidence type="ECO:0000256" key="4">
    <source>
        <dbReference type="SAM" id="MobiDB-lite"/>
    </source>
</evidence>
<dbReference type="InterPro" id="IPR007051">
    <property type="entry name" value="CHORD_dom"/>
</dbReference>
<keyword evidence="1" id="KW-0479">Metal-binding</keyword>
<dbReference type="InterPro" id="IPR008978">
    <property type="entry name" value="HSP20-like_chaperone"/>
</dbReference>
<proteinExistence type="predicted"/>
<dbReference type="Pfam" id="PF04969">
    <property type="entry name" value="CS"/>
    <property type="match status" value="1"/>
</dbReference>
<dbReference type="PROSITE" id="PS51203">
    <property type="entry name" value="CS"/>
    <property type="match status" value="1"/>
</dbReference>
<evidence type="ECO:0000256" key="2">
    <source>
        <dbReference type="ARBA" id="ARBA00022737"/>
    </source>
</evidence>
<dbReference type="Pfam" id="PF04968">
    <property type="entry name" value="CHORD"/>
    <property type="match status" value="2"/>
</dbReference>